<accession>A0A6C0JVK0</accession>
<protein>
    <submittedName>
        <fullName evidence="1">Uncharacterized protein</fullName>
    </submittedName>
</protein>
<evidence type="ECO:0000313" key="1">
    <source>
        <dbReference type="EMBL" id="QHU07928.1"/>
    </source>
</evidence>
<name>A0A6C0JVK0_9ZZZZ</name>
<sequence>MDSRNVLFVVAVITIAIVAFLTLSTSKPTLKVDNTDEISQNGQTSYRYPNVAFKNDCFYNYPTDMTFINNLNSAVHNLTAAYAPYTTQSEISSPSYRGNLSAWENYPVQLRSSYNLPMLSLDNAGVPITVYSSNN</sequence>
<reference evidence="1" key="1">
    <citation type="journal article" date="2020" name="Nature">
        <title>Giant virus diversity and host interactions through global metagenomics.</title>
        <authorList>
            <person name="Schulz F."/>
            <person name="Roux S."/>
            <person name="Paez-Espino D."/>
            <person name="Jungbluth S."/>
            <person name="Walsh D.A."/>
            <person name="Denef V.J."/>
            <person name="McMahon K.D."/>
            <person name="Konstantinidis K.T."/>
            <person name="Eloe-Fadrosh E.A."/>
            <person name="Kyrpides N.C."/>
            <person name="Woyke T."/>
        </authorList>
    </citation>
    <scope>NUCLEOTIDE SEQUENCE</scope>
    <source>
        <strain evidence="1">GVMAG-S-1062768-28</strain>
    </source>
</reference>
<dbReference type="AlphaFoldDB" id="A0A6C0JVK0"/>
<organism evidence="1">
    <name type="scientific">viral metagenome</name>
    <dbReference type="NCBI Taxonomy" id="1070528"/>
    <lineage>
        <taxon>unclassified sequences</taxon>
        <taxon>metagenomes</taxon>
        <taxon>organismal metagenomes</taxon>
    </lineage>
</organism>
<dbReference type="EMBL" id="MN740694">
    <property type="protein sequence ID" value="QHU07928.1"/>
    <property type="molecule type" value="Genomic_DNA"/>
</dbReference>
<proteinExistence type="predicted"/>